<evidence type="ECO:0000256" key="4">
    <source>
        <dbReference type="ARBA" id="ARBA00022989"/>
    </source>
</evidence>
<accession>A0A917GPN5</accession>
<keyword evidence="2" id="KW-1003">Cell membrane</keyword>
<feature type="transmembrane region" description="Helical" evidence="6">
    <location>
        <begin position="256"/>
        <end position="281"/>
    </location>
</feature>
<organism evidence="8 9">
    <name type="scientific">Paenibacillus radicis</name>
    <name type="common">ex Gao et al. 2016</name>
    <dbReference type="NCBI Taxonomy" id="1737354"/>
    <lineage>
        <taxon>Bacteria</taxon>
        <taxon>Bacillati</taxon>
        <taxon>Bacillota</taxon>
        <taxon>Bacilli</taxon>
        <taxon>Bacillales</taxon>
        <taxon>Paenibacillaceae</taxon>
        <taxon>Paenibacillus</taxon>
    </lineage>
</organism>
<feature type="transmembrane region" description="Helical" evidence="6">
    <location>
        <begin position="293"/>
        <end position="315"/>
    </location>
</feature>
<evidence type="ECO:0000259" key="7">
    <source>
        <dbReference type="Pfam" id="PF12698"/>
    </source>
</evidence>
<dbReference type="InterPro" id="IPR013525">
    <property type="entry name" value="ABC2_TM"/>
</dbReference>
<evidence type="ECO:0000256" key="3">
    <source>
        <dbReference type="ARBA" id="ARBA00022692"/>
    </source>
</evidence>
<keyword evidence="4 6" id="KW-1133">Transmembrane helix</keyword>
<dbReference type="EMBL" id="BMHY01000001">
    <property type="protein sequence ID" value="GGG53736.1"/>
    <property type="molecule type" value="Genomic_DNA"/>
</dbReference>
<dbReference type="GO" id="GO:0140359">
    <property type="term" value="F:ABC-type transporter activity"/>
    <property type="evidence" value="ECO:0007669"/>
    <property type="project" value="InterPro"/>
</dbReference>
<comment type="caution">
    <text evidence="8">The sequence shown here is derived from an EMBL/GenBank/DDBJ whole genome shotgun (WGS) entry which is preliminary data.</text>
</comment>
<evidence type="ECO:0000256" key="5">
    <source>
        <dbReference type="ARBA" id="ARBA00023136"/>
    </source>
</evidence>
<evidence type="ECO:0000256" key="2">
    <source>
        <dbReference type="ARBA" id="ARBA00022475"/>
    </source>
</evidence>
<feature type="transmembrane region" description="Helical" evidence="6">
    <location>
        <begin position="12"/>
        <end position="35"/>
    </location>
</feature>
<name>A0A917GPN5_9BACL</name>
<dbReference type="PANTHER" id="PTHR30294:SF29">
    <property type="entry name" value="MULTIDRUG ABC TRANSPORTER PERMEASE YBHS-RELATED"/>
    <property type="match status" value="1"/>
</dbReference>
<proteinExistence type="predicted"/>
<sequence>MKSLIEEWKYAAGSKFLVSIFIGPIIAAVFFGFMFSHNQITKSPVVVIDEDHSSYSRELISKLNASPYMKVTNVFASRMEPETLLANEQAVAVITLPSDLELRQLQGKSSNIGILMDNTMPSGLMGIRTAIQEIVTTENTTIAMTRLGQSGWDADASKGLLAPLSLQQRSLFNPTASYVDFMVLGFVNIIVLMMTTTAAGSVAPRLRKEGKLFANGESPLQLWVRSVPYAVLSALSLLLAYGLLKQIGGMRFEAAPYIFIIPLLIYTFALSLLGMLLGYTAKDSSKVGLRTSFVLYPSFLATGIQLTPLAFPAFFQVTAWALPMNWLNRLIRGMAFRDGALTAYGREIGALLIIIGTVSLIIGLLVIREARKAKLHAKQQPIDSGVDPQLALAQV</sequence>
<dbReference type="PANTHER" id="PTHR30294">
    <property type="entry name" value="MEMBRANE COMPONENT OF ABC TRANSPORTER YHHJ-RELATED"/>
    <property type="match status" value="1"/>
</dbReference>
<feature type="transmembrane region" description="Helical" evidence="6">
    <location>
        <begin position="348"/>
        <end position="367"/>
    </location>
</feature>
<reference evidence="8 9" key="1">
    <citation type="journal article" date="2014" name="Int. J. Syst. Evol. Microbiol.">
        <title>Complete genome sequence of Corynebacterium casei LMG S-19264T (=DSM 44701T), isolated from a smear-ripened cheese.</title>
        <authorList>
            <consortium name="US DOE Joint Genome Institute (JGI-PGF)"/>
            <person name="Walter F."/>
            <person name="Albersmeier A."/>
            <person name="Kalinowski J."/>
            <person name="Ruckert C."/>
        </authorList>
    </citation>
    <scope>NUCLEOTIDE SEQUENCE [LARGE SCALE GENOMIC DNA]</scope>
    <source>
        <strain evidence="8 9">CGMCC 1.15286</strain>
    </source>
</reference>
<gene>
    <name evidence="8" type="ORF">GCM10010918_03140</name>
</gene>
<dbReference type="RefSeq" id="WP_188887180.1">
    <property type="nucleotide sequence ID" value="NZ_BMHY01000001.1"/>
</dbReference>
<keyword evidence="5 6" id="KW-0472">Membrane</keyword>
<comment type="subcellular location">
    <subcellularLocation>
        <location evidence="1">Cell membrane</location>
        <topology evidence="1">Multi-pass membrane protein</topology>
    </subcellularLocation>
</comment>
<evidence type="ECO:0000313" key="8">
    <source>
        <dbReference type="EMBL" id="GGG53736.1"/>
    </source>
</evidence>
<dbReference type="Proteomes" id="UP000600247">
    <property type="component" value="Unassembled WGS sequence"/>
</dbReference>
<dbReference type="GO" id="GO:0005886">
    <property type="term" value="C:plasma membrane"/>
    <property type="evidence" value="ECO:0007669"/>
    <property type="project" value="UniProtKB-SubCell"/>
</dbReference>
<dbReference type="AlphaFoldDB" id="A0A917GPN5"/>
<evidence type="ECO:0000313" key="9">
    <source>
        <dbReference type="Proteomes" id="UP000600247"/>
    </source>
</evidence>
<keyword evidence="3 6" id="KW-0812">Transmembrane</keyword>
<evidence type="ECO:0000256" key="6">
    <source>
        <dbReference type="SAM" id="Phobius"/>
    </source>
</evidence>
<feature type="transmembrane region" description="Helical" evidence="6">
    <location>
        <begin position="181"/>
        <end position="202"/>
    </location>
</feature>
<dbReference type="Pfam" id="PF12698">
    <property type="entry name" value="ABC2_membrane_3"/>
    <property type="match status" value="1"/>
</dbReference>
<protein>
    <recommendedName>
        <fullName evidence="7">ABC-2 type transporter transmembrane domain-containing protein</fullName>
    </recommendedName>
</protein>
<dbReference type="InterPro" id="IPR051449">
    <property type="entry name" value="ABC-2_transporter_component"/>
</dbReference>
<feature type="domain" description="ABC-2 type transporter transmembrane" evidence="7">
    <location>
        <begin position="15"/>
        <end position="363"/>
    </location>
</feature>
<evidence type="ECO:0000256" key="1">
    <source>
        <dbReference type="ARBA" id="ARBA00004651"/>
    </source>
</evidence>
<keyword evidence="9" id="KW-1185">Reference proteome</keyword>
<dbReference type="Gene3D" id="3.40.1710.10">
    <property type="entry name" value="abc type-2 transporter like domain"/>
    <property type="match status" value="1"/>
</dbReference>
<feature type="transmembrane region" description="Helical" evidence="6">
    <location>
        <begin position="222"/>
        <end position="244"/>
    </location>
</feature>